<accession>A0ABW4NP75</accession>
<sequence>MTVVQFIHGADLHLDSPFIGLKSMPTFIWEAIYHSTFQALTRLVDVAIEKEVDFVCLVGDIYDNDDRSVKAQAYLRNEMERLNQQEIPVYLLHGNHDYIENQGLHLEMPENVTIFKEHPETHWLTTKRNEKVAITGFSYTKRWVNERKISDYPIRFAEADYQIGLLHGFSEGLESEHGNYAPFSLGELKSKQYDYWALGHIHKRQRLAINPPVIYSGNTQGRSSKENGPKGCEWVTLTDTKEQIVFCPTATIQWEKLVVSVKNKKTLEDVYRLIQEAIAEKKNEAYNIFLSILLEDTDELLDGVRKKVEQGELLEALQQIAKTKTFVWVYQVGMNAEAQGTAQYMQLFPEEWQKAMAEIKQEAVFNELTNVFFDHAGVADLLDTRDEMYRQQILENAKQQVQLLLGIEGSAESEN</sequence>
<dbReference type="InterPro" id="IPR029052">
    <property type="entry name" value="Metallo-depent_PP-like"/>
</dbReference>
<keyword evidence="4" id="KW-1185">Reference proteome</keyword>
<keyword evidence="3" id="KW-0269">Exonuclease</keyword>
<dbReference type="SUPFAM" id="SSF56300">
    <property type="entry name" value="Metallo-dependent phosphatases"/>
    <property type="match status" value="1"/>
</dbReference>
<evidence type="ECO:0000313" key="4">
    <source>
        <dbReference type="Proteomes" id="UP001597285"/>
    </source>
</evidence>
<comment type="caution">
    <text evidence="3">The sequence shown here is derived from an EMBL/GenBank/DDBJ whole genome shotgun (WGS) entry which is preliminary data.</text>
</comment>
<dbReference type="RefSeq" id="WP_231726745.1">
    <property type="nucleotide sequence ID" value="NZ_JBHSQC010000006.1"/>
</dbReference>
<dbReference type="PANTHER" id="PTHR30337">
    <property type="entry name" value="COMPONENT OF ATP-DEPENDENT DSDNA EXONUCLEASE"/>
    <property type="match status" value="1"/>
</dbReference>
<dbReference type="GO" id="GO:0004527">
    <property type="term" value="F:exonuclease activity"/>
    <property type="evidence" value="ECO:0007669"/>
    <property type="project" value="UniProtKB-KW"/>
</dbReference>
<dbReference type="InterPro" id="IPR050535">
    <property type="entry name" value="DNA_Repair-Maintenance_Comp"/>
</dbReference>
<evidence type="ECO:0000259" key="2">
    <source>
        <dbReference type="Pfam" id="PF00149"/>
    </source>
</evidence>
<dbReference type="PIRSF" id="PIRSF033091">
    <property type="entry name" value="Pesterase_YhaO"/>
    <property type="match status" value="1"/>
</dbReference>
<keyword evidence="1" id="KW-0378">Hydrolase</keyword>
<reference evidence="4" key="1">
    <citation type="journal article" date="2019" name="Int. J. Syst. Evol. Microbiol.">
        <title>The Global Catalogue of Microorganisms (GCM) 10K type strain sequencing project: providing services to taxonomists for standard genome sequencing and annotation.</title>
        <authorList>
            <consortium name="The Broad Institute Genomics Platform"/>
            <consortium name="The Broad Institute Genome Sequencing Center for Infectious Disease"/>
            <person name="Wu L."/>
            <person name="Ma J."/>
        </authorList>
    </citation>
    <scope>NUCLEOTIDE SEQUENCE [LARGE SCALE GENOMIC DNA]</scope>
    <source>
        <strain evidence="4">KCTC 42143</strain>
    </source>
</reference>
<dbReference type="InterPro" id="IPR004843">
    <property type="entry name" value="Calcineurin-like_PHP"/>
</dbReference>
<dbReference type="CDD" id="cd00840">
    <property type="entry name" value="MPP_Mre11_N"/>
    <property type="match status" value="1"/>
</dbReference>
<dbReference type="InterPro" id="IPR014576">
    <property type="entry name" value="Pesterase_YhaO"/>
</dbReference>
<dbReference type="Pfam" id="PF00149">
    <property type="entry name" value="Metallophos"/>
    <property type="match status" value="1"/>
</dbReference>
<dbReference type="EMBL" id="JBHUFF010000018">
    <property type="protein sequence ID" value="MFD1800240.1"/>
    <property type="molecule type" value="Genomic_DNA"/>
</dbReference>
<proteinExistence type="predicted"/>
<keyword evidence="3" id="KW-0540">Nuclease</keyword>
<gene>
    <name evidence="3" type="ORF">ACFSBK_10325</name>
</gene>
<name>A0ABW4NP75_9LACT</name>
<organism evidence="3 4">
    <name type="scientific">Carnobacterium antarcticum</name>
    <dbReference type="NCBI Taxonomy" id="2126436"/>
    <lineage>
        <taxon>Bacteria</taxon>
        <taxon>Bacillati</taxon>
        <taxon>Bacillota</taxon>
        <taxon>Bacilli</taxon>
        <taxon>Lactobacillales</taxon>
        <taxon>Carnobacteriaceae</taxon>
        <taxon>Carnobacterium</taxon>
    </lineage>
</organism>
<protein>
    <submittedName>
        <fullName evidence="3">Exonuclease SbcCD subunit D</fullName>
    </submittedName>
</protein>
<dbReference type="Proteomes" id="UP001597285">
    <property type="component" value="Unassembled WGS sequence"/>
</dbReference>
<dbReference type="PANTHER" id="PTHR30337:SF7">
    <property type="entry name" value="PHOSPHOESTERASE"/>
    <property type="match status" value="1"/>
</dbReference>
<evidence type="ECO:0000256" key="1">
    <source>
        <dbReference type="ARBA" id="ARBA00022801"/>
    </source>
</evidence>
<feature type="domain" description="Calcineurin-like phosphoesterase" evidence="2">
    <location>
        <begin position="6"/>
        <end position="203"/>
    </location>
</feature>
<dbReference type="InterPro" id="IPR041796">
    <property type="entry name" value="Mre11_N"/>
</dbReference>
<dbReference type="Gene3D" id="3.60.21.10">
    <property type="match status" value="1"/>
</dbReference>
<evidence type="ECO:0000313" key="3">
    <source>
        <dbReference type="EMBL" id="MFD1800240.1"/>
    </source>
</evidence>